<accession>A0A9W9V1J5</accession>
<evidence type="ECO:0000256" key="1">
    <source>
        <dbReference type="SAM" id="SignalP"/>
    </source>
</evidence>
<organism evidence="2 3">
    <name type="scientific">Penicillium cataractarum</name>
    <dbReference type="NCBI Taxonomy" id="2100454"/>
    <lineage>
        <taxon>Eukaryota</taxon>
        <taxon>Fungi</taxon>
        <taxon>Dikarya</taxon>
        <taxon>Ascomycota</taxon>
        <taxon>Pezizomycotina</taxon>
        <taxon>Eurotiomycetes</taxon>
        <taxon>Eurotiomycetidae</taxon>
        <taxon>Eurotiales</taxon>
        <taxon>Aspergillaceae</taxon>
        <taxon>Penicillium</taxon>
    </lineage>
</organism>
<evidence type="ECO:0000313" key="3">
    <source>
        <dbReference type="Proteomes" id="UP001147782"/>
    </source>
</evidence>
<proteinExistence type="predicted"/>
<feature type="chain" id="PRO_5040946226" evidence="1">
    <location>
        <begin position="18"/>
        <end position="579"/>
    </location>
</feature>
<sequence>MRGLFFILTAIIGSVAAADQCTKDNSASCCQGYTYNDNPLQKRTTVPVCDGTSIDPAPGLTPPTCPTDSSGNTKNPVCTAIKTIPQGSFDGTLYCGNPLANTGSGTVKGTIHVEVGPCQVPATGFCFILTATAPPGTTLDNDFKVQISTSPLTSDNPGQFAVKVSSQPVYYPFSLVYGSTDPCASASQGTVYIGFHTGDGSDTCWAGGNSPTDPPTQTIPGGNSNWALQFSFVFTCKDVCQSWCCCPPPPTIPDCPTDYSQSCPGLCNPSKPGTQCNLIHVANPSGWTTNPDYAQKCCCKPPDTPQCATGLQKHVLDSGVSTCSAFSGVCGNPVLGTIADCSTGNYNGVCCCCTPNQQCSSGTKTDTAGACSGSPPAGQTCTSQSDGCGGQICCCKPSGTCNTQTAFGVPASCSANTVCNTNTLSSKGCGKNRWGWYINVDLSGGATATYKLYAGAGLNDLSKGTDVGSVSVQPCSSGSTQYCAFFSTMGGWVIVDTHVEADCDALSTRTTQNFPCAPGGYNDNGSGTCGSGGLPGTTWQSQPFVACASKKYAVIFHAAVAHSDSNCSPSNCGSADPTS</sequence>
<dbReference type="Proteomes" id="UP001147782">
    <property type="component" value="Unassembled WGS sequence"/>
</dbReference>
<reference evidence="2" key="1">
    <citation type="submission" date="2022-11" db="EMBL/GenBank/DDBJ databases">
        <authorList>
            <person name="Petersen C."/>
        </authorList>
    </citation>
    <scope>NUCLEOTIDE SEQUENCE</scope>
    <source>
        <strain evidence="2">IBT 29864</strain>
    </source>
</reference>
<keyword evidence="1" id="KW-0732">Signal</keyword>
<dbReference type="EMBL" id="JAPZBS010000008">
    <property type="protein sequence ID" value="KAJ5364329.1"/>
    <property type="molecule type" value="Genomic_DNA"/>
</dbReference>
<name>A0A9W9V1J5_9EURO</name>
<dbReference type="AlphaFoldDB" id="A0A9W9V1J5"/>
<dbReference type="OrthoDB" id="4710070at2759"/>
<reference evidence="2" key="2">
    <citation type="journal article" date="2023" name="IMA Fungus">
        <title>Comparative genomic study of the Penicillium genus elucidates a diverse pangenome and 15 lateral gene transfer events.</title>
        <authorList>
            <person name="Petersen C."/>
            <person name="Sorensen T."/>
            <person name="Nielsen M.R."/>
            <person name="Sondergaard T.E."/>
            <person name="Sorensen J.L."/>
            <person name="Fitzpatrick D.A."/>
            <person name="Frisvad J.C."/>
            <person name="Nielsen K.L."/>
        </authorList>
    </citation>
    <scope>NUCLEOTIDE SEQUENCE</scope>
    <source>
        <strain evidence="2">IBT 29864</strain>
    </source>
</reference>
<evidence type="ECO:0000313" key="2">
    <source>
        <dbReference type="EMBL" id="KAJ5364329.1"/>
    </source>
</evidence>
<comment type="caution">
    <text evidence="2">The sequence shown here is derived from an EMBL/GenBank/DDBJ whole genome shotgun (WGS) entry which is preliminary data.</text>
</comment>
<dbReference type="RefSeq" id="XP_056551955.1">
    <property type="nucleotide sequence ID" value="XM_056702955.1"/>
</dbReference>
<protein>
    <submittedName>
        <fullName evidence="2">Uncharacterized protein</fullName>
    </submittedName>
</protein>
<gene>
    <name evidence="2" type="ORF">N7496_010042</name>
</gene>
<feature type="signal peptide" evidence="1">
    <location>
        <begin position="1"/>
        <end position="17"/>
    </location>
</feature>
<dbReference type="GeneID" id="81442134"/>
<keyword evidence="3" id="KW-1185">Reference proteome</keyword>